<sequence>MSLWNQNIQDLLNQTASDAPTPGGGSVAGLTASFGLGLIIMALEISRPKKNADVTGIEALLIECRELLTILQTHADRDVAAFERYMEALKLPKGTEERKTAVKSATRNAALTPLEAAQDVLRAVGLGKRATFLAHNSIISDVGAGVALLRGASQAFLLTVDMNLKYDADLNSEFAAERTRVLQDTQDLAEEVLAVVQGILS</sequence>
<keyword evidence="1" id="KW-0472">Membrane</keyword>
<feature type="transmembrane region" description="Helical" evidence="1">
    <location>
        <begin position="23"/>
        <end position="43"/>
    </location>
</feature>
<evidence type="ECO:0000256" key="1">
    <source>
        <dbReference type="SAM" id="Phobius"/>
    </source>
</evidence>
<evidence type="ECO:0000259" key="2">
    <source>
        <dbReference type="Pfam" id="PF04961"/>
    </source>
</evidence>
<dbReference type="Pfam" id="PF04961">
    <property type="entry name" value="FTCD_C"/>
    <property type="match status" value="1"/>
</dbReference>
<evidence type="ECO:0000313" key="3">
    <source>
        <dbReference type="EMBL" id="GGJ19661.1"/>
    </source>
</evidence>
<organism evidence="3 4">
    <name type="scientific">Deinococcus roseus</name>
    <dbReference type="NCBI Taxonomy" id="392414"/>
    <lineage>
        <taxon>Bacteria</taxon>
        <taxon>Thermotogati</taxon>
        <taxon>Deinococcota</taxon>
        <taxon>Deinococci</taxon>
        <taxon>Deinococcales</taxon>
        <taxon>Deinococcaceae</taxon>
        <taxon>Deinococcus</taxon>
    </lineage>
</organism>
<accession>A0ABQ2CUV1</accession>
<dbReference type="SUPFAM" id="SSF101262">
    <property type="entry name" value="Methenyltetrahydrofolate cyclohydrolase-like"/>
    <property type="match status" value="1"/>
</dbReference>
<gene>
    <name evidence="3" type="ORF">GCM10008938_02210</name>
</gene>
<reference evidence="4" key="1">
    <citation type="journal article" date="2019" name="Int. J. Syst. Evol. Microbiol.">
        <title>The Global Catalogue of Microorganisms (GCM) 10K type strain sequencing project: providing services to taxonomists for standard genome sequencing and annotation.</title>
        <authorList>
            <consortium name="The Broad Institute Genomics Platform"/>
            <consortium name="The Broad Institute Genome Sequencing Center for Infectious Disease"/>
            <person name="Wu L."/>
            <person name="Ma J."/>
        </authorList>
    </citation>
    <scope>NUCLEOTIDE SEQUENCE [LARGE SCALE GENOMIC DNA]</scope>
    <source>
        <strain evidence="4">JCM 14370</strain>
    </source>
</reference>
<comment type="caution">
    <text evidence="3">The sequence shown here is derived from an EMBL/GenBank/DDBJ whole genome shotgun (WGS) entry which is preliminary data.</text>
</comment>
<feature type="domain" description="Cyclodeaminase/cyclohydrolase" evidence="2">
    <location>
        <begin position="8"/>
        <end position="170"/>
    </location>
</feature>
<dbReference type="Gene3D" id="1.20.120.680">
    <property type="entry name" value="Formiminotetrahydrofolate cyclodeaminase monomer, up-and-down helical bundle"/>
    <property type="match status" value="1"/>
</dbReference>
<proteinExistence type="predicted"/>
<keyword evidence="1" id="KW-1133">Transmembrane helix</keyword>
<dbReference type="RefSeq" id="WP_188998519.1">
    <property type="nucleotide sequence ID" value="NZ_BMOD01000001.1"/>
</dbReference>
<protein>
    <submittedName>
        <fullName evidence="3">Serine cycle enzyme</fullName>
    </submittedName>
</protein>
<keyword evidence="4" id="KW-1185">Reference proteome</keyword>
<keyword evidence="1" id="KW-0812">Transmembrane</keyword>
<dbReference type="EMBL" id="BMOD01000001">
    <property type="protein sequence ID" value="GGJ19661.1"/>
    <property type="molecule type" value="Genomic_DNA"/>
</dbReference>
<evidence type="ECO:0000313" key="4">
    <source>
        <dbReference type="Proteomes" id="UP000632222"/>
    </source>
</evidence>
<dbReference type="Proteomes" id="UP000632222">
    <property type="component" value="Unassembled WGS sequence"/>
</dbReference>
<dbReference type="InterPro" id="IPR036178">
    <property type="entry name" value="Formintransfe-cycloase-like_sf"/>
</dbReference>
<name>A0ABQ2CUV1_9DEIO</name>
<dbReference type="InterPro" id="IPR007044">
    <property type="entry name" value="Cyclodeamin/CycHdrlase"/>
</dbReference>